<comment type="caution">
    <text evidence="1">The sequence shown here is derived from an EMBL/GenBank/DDBJ whole genome shotgun (WGS) entry which is preliminary data.</text>
</comment>
<dbReference type="SUPFAM" id="SSF55469">
    <property type="entry name" value="FMN-dependent nitroreductase-like"/>
    <property type="match status" value="2"/>
</dbReference>
<sequence>MTIPLPALSKPVRLALDAAVRAPSPHNSQPWRFEVTGDRIDVLLDPERVLRVVDPDAREARLSCGAAILNIRVALAAAGRTSLVQLLPDPGRDELLARVWVRGARPAAPADTALARAIGLRRSNRRPFTDRPLPGKVRHALMDAAGLEGAELVLLEQPGDVDALAALLRHAEHMQSEDPEFRAELAQWTVTNGSREDGVPAVAGGPRPEPGSLLTLRHYAVSAGPQPDRPFEREPLVAVLGSYTDTPLAQLGAGQAMQRVLLTATNAGVSASFLSQPVEVPSTRVALRELLGRRAQPQVVLRFGYGFTAPATKRRAVDTVTRHGAPNAEEALS</sequence>
<keyword evidence="2" id="KW-1185">Reference proteome</keyword>
<name>A0ABW5G006_9PSEU</name>
<dbReference type="Proteomes" id="UP001597417">
    <property type="component" value="Unassembled WGS sequence"/>
</dbReference>
<dbReference type="InterPro" id="IPR000415">
    <property type="entry name" value="Nitroreductase-like"/>
</dbReference>
<dbReference type="RefSeq" id="WP_378267915.1">
    <property type="nucleotide sequence ID" value="NZ_JBHUKR010000015.1"/>
</dbReference>
<reference evidence="2" key="1">
    <citation type="journal article" date="2019" name="Int. J. Syst. Evol. Microbiol.">
        <title>The Global Catalogue of Microorganisms (GCM) 10K type strain sequencing project: providing services to taxonomists for standard genome sequencing and annotation.</title>
        <authorList>
            <consortium name="The Broad Institute Genomics Platform"/>
            <consortium name="The Broad Institute Genome Sequencing Center for Infectious Disease"/>
            <person name="Wu L."/>
            <person name="Ma J."/>
        </authorList>
    </citation>
    <scope>NUCLEOTIDE SEQUENCE [LARGE SCALE GENOMIC DNA]</scope>
    <source>
        <strain evidence="2">CGMCC 4.7645</strain>
    </source>
</reference>
<protein>
    <submittedName>
        <fullName evidence="1">Acg family FMN-binding oxidoreductase</fullName>
    </submittedName>
</protein>
<evidence type="ECO:0000313" key="2">
    <source>
        <dbReference type="Proteomes" id="UP001597417"/>
    </source>
</evidence>
<dbReference type="Gene3D" id="3.40.109.10">
    <property type="entry name" value="NADH Oxidase"/>
    <property type="match status" value="1"/>
</dbReference>
<evidence type="ECO:0000313" key="1">
    <source>
        <dbReference type="EMBL" id="MFD2419890.1"/>
    </source>
</evidence>
<dbReference type="EMBL" id="JBHUKR010000015">
    <property type="protein sequence ID" value="MFD2419890.1"/>
    <property type="molecule type" value="Genomic_DNA"/>
</dbReference>
<dbReference type="PANTHER" id="PTHR23026:SF123">
    <property type="entry name" value="NAD(P)H NITROREDUCTASE RV3131-RELATED"/>
    <property type="match status" value="1"/>
</dbReference>
<dbReference type="PANTHER" id="PTHR23026">
    <property type="entry name" value="NADPH NITROREDUCTASE"/>
    <property type="match status" value="1"/>
</dbReference>
<gene>
    <name evidence="1" type="ORF">ACFSXZ_26525</name>
</gene>
<accession>A0ABW5G006</accession>
<organism evidence="1 2">
    <name type="scientific">Amycolatopsis pigmentata</name>
    <dbReference type="NCBI Taxonomy" id="450801"/>
    <lineage>
        <taxon>Bacteria</taxon>
        <taxon>Bacillati</taxon>
        <taxon>Actinomycetota</taxon>
        <taxon>Actinomycetes</taxon>
        <taxon>Pseudonocardiales</taxon>
        <taxon>Pseudonocardiaceae</taxon>
        <taxon>Amycolatopsis</taxon>
    </lineage>
</organism>
<dbReference type="NCBIfam" id="NF047509">
    <property type="entry name" value="Rv3131_FMN_oxido"/>
    <property type="match status" value="1"/>
</dbReference>
<dbReference type="InterPro" id="IPR050627">
    <property type="entry name" value="Nitroreductase/BluB"/>
</dbReference>
<proteinExistence type="predicted"/>